<sequence length="391" mass="40465">MSIGAINLGLPAGVAGWKMLQGKSVGDFKAFSKDALLQRDIAYLREKLPQKATAKDLLADRRLQEIVLKAYGLDAQVGMDALMRKVLDSNPTDTGSVAARMVDARYQKIAAALNYGGLVIPEISAVPSGATVVVEGIGKGETFASFSGSFGGIKVDGVSLDGLGSRQGVAAALQAAFRKADGKSSNISVTTLGGQLVFSDARGRGTAVDFAFKADPGSTARASLQATNTGSIAVAAIGGPKVKDGTTVEAVVSLYTQARFEESLGESSDTLRKAVYAKRTLPGVTSWYSVIADRNLAGVVQQVLGLPDSFGRLDVDQQKATLERRMSLSDFKDGTKLSKLLDRYVAQSSVAEAQALASSGAGLAGLVQPVPWGGDSFSGSSAAALFSIMGG</sequence>
<keyword evidence="2" id="KW-1185">Reference proteome</keyword>
<dbReference type="EMBL" id="JACTNG010000009">
    <property type="protein sequence ID" value="MBO1080509.1"/>
    <property type="molecule type" value="Genomic_DNA"/>
</dbReference>
<dbReference type="Pfam" id="PF06748">
    <property type="entry name" value="DUF1217"/>
    <property type="match status" value="2"/>
</dbReference>
<dbReference type="RefSeq" id="WP_207418516.1">
    <property type="nucleotide sequence ID" value="NZ_CP061177.1"/>
</dbReference>
<dbReference type="Gene3D" id="1.10.3700.10">
    <property type="entry name" value="AGR C 984p-like"/>
    <property type="match status" value="2"/>
</dbReference>
<organism evidence="1 2">
    <name type="scientific">Roseomonas haemaphysalidis</name>
    <dbReference type="NCBI Taxonomy" id="2768162"/>
    <lineage>
        <taxon>Bacteria</taxon>
        <taxon>Pseudomonadati</taxon>
        <taxon>Pseudomonadota</taxon>
        <taxon>Alphaproteobacteria</taxon>
        <taxon>Acetobacterales</taxon>
        <taxon>Roseomonadaceae</taxon>
        <taxon>Roseomonas</taxon>
    </lineage>
</organism>
<dbReference type="SUPFAM" id="SSF158837">
    <property type="entry name" value="AGR C 984p-like"/>
    <property type="match status" value="1"/>
</dbReference>
<protein>
    <submittedName>
        <fullName evidence="1">DUF1217 domain-containing protein</fullName>
    </submittedName>
</protein>
<accession>A0ABS3KSW6</accession>
<reference evidence="1 2" key="1">
    <citation type="submission" date="2020-09" db="EMBL/GenBank/DDBJ databases">
        <title>Roseomonas.</title>
        <authorList>
            <person name="Zhu W."/>
        </authorList>
    </citation>
    <scope>NUCLEOTIDE SEQUENCE [LARGE SCALE GENOMIC DNA]</scope>
    <source>
        <strain evidence="1 2">573</strain>
    </source>
</reference>
<evidence type="ECO:0000313" key="2">
    <source>
        <dbReference type="Proteomes" id="UP001518989"/>
    </source>
</evidence>
<dbReference type="InterPro" id="IPR023157">
    <property type="entry name" value="AGR-C-984p-like_sf"/>
</dbReference>
<name>A0ABS3KSW6_9PROT</name>
<comment type="caution">
    <text evidence="1">The sequence shown here is derived from an EMBL/GenBank/DDBJ whole genome shotgun (WGS) entry which is preliminary data.</text>
</comment>
<dbReference type="Proteomes" id="UP001518989">
    <property type="component" value="Unassembled WGS sequence"/>
</dbReference>
<dbReference type="InterPro" id="IPR010626">
    <property type="entry name" value="DUF1217"/>
</dbReference>
<proteinExistence type="predicted"/>
<evidence type="ECO:0000313" key="1">
    <source>
        <dbReference type="EMBL" id="MBO1080509.1"/>
    </source>
</evidence>
<gene>
    <name evidence="1" type="ORF">IAI61_15810</name>
</gene>